<dbReference type="Pfam" id="PF10551">
    <property type="entry name" value="MULE"/>
    <property type="match status" value="1"/>
</dbReference>
<sequence>MDNGVCTQDNGGGDNPNISGGTNNDIFGKPPVVLPAFVRGMGDGEGDQLTEENRCSSERVDRLKERREKSQRYKEVVVDEGCIEDAPPTEWVAPDPNLLTMDLLQNDRTYKAMHMRAMVKKWTSLDISYRIAWRGREKTLEEIQGSFGQSHQLLNTYSKEMRKVDRFSFIELQRVGNTNRFKCYFWSYGITVRSFRHTCRPHIEIDGTHLRGRSRGCLISAIVVDGDNHVFPVAFGLVSGEDNKNYDWFLRCLGDQVIGYETPLVIISDRIPVW</sequence>
<protein>
    <recommendedName>
        <fullName evidence="2">MULE transposase domain-containing protein</fullName>
    </recommendedName>
</protein>
<dbReference type="PANTHER" id="PTHR31973">
    <property type="entry name" value="POLYPROTEIN, PUTATIVE-RELATED"/>
    <property type="match status" value="1"/>
</dbReference>
<feature type="region of interest" description="Disordered" evidence="1">
    <location>
        <begin position="1"/>
        <end position="26"/>
    </location>
</feature>
<dbReference type="Proteomes" id="UP000631114">
    <property type="component" value="Unassembled WGS sequence"/>
</dbReference>
<name>A0A835LSN2_9MAGN</name>
<organism evidence="3 4">
    <name type="scientific">Coptis chinensis</name>
    <dbReference type="NCBI Taxonomy" id="261450"/>
    <lineage>
        <taxon>Eukaryota</taxon>
        <taxon>Viridiplantae</taxon>
        <taxon>Streptophyta</taxon>
        <taxon>Embryophyta</taxon>
        <taxon>Tracheophyta</taxon>
        <taxon>Spermatophyta</taxon>
        <taxon>Magnoliopsida</taxon>
        <taxon>Ranunculales</taxon>
        <taxon>Ranunculaceae</taxon>
        <taxon>Coptidoideae</taxon>
        <taxon>Coptis</taxon>
    </lineage>
</organism>
<accession>A0A835LSN2</accession>
<dbReference type="AlphaFoldDB" id="A0A835LSN2"/>
<evidence type="ECO:0000313" key="3">
    <source>
        <dbReference type="EMBL" id="KAF9603397.1"/>
    </source>
</evidence>
<feature type="compositionally biased region" description="Polar residues" evidence="1">
    <location>
        <begin position="16"/>
        <end position="25"/>
    </location>
</feature>
<dbReference type="EMBL" id="JADFTS010000006">
    <property type="protein sequence ID" value="KAF9603397.1"/>
    <property type="molecule type" value="Genomic_DNA"/>
</dbReference>
<evidence type="ECO:0000313" key="4">
    <source>
        <dbReference type="Proteomes" id="UP000631114"/>
    </source>
</evidence>
<comment type="caution">
    <text evidence="3">The sequence shown here is derived from an EMBL/GenBank/DDBJ whole genome shotgun (WGS) entry which is preliminary data.</text>
</comment>
<reference evidence="3 4" key="1">
    <citation type="submission" date="2020-10" db="EMBL/GenBank/DDBJ databases">
        <title>The Coptis chinensis genome and diversification of protoberbering-type alkaloids.</title>
        <authorList>
            <person name="Wang B."/>
            <person name="Shu S."/>
            <person name="Song C."/>
            <person name="Liu Y."/>
        </authorList>
    </citation>
    <scope>NUCLEOTIDE SEQUENCE [LARGE SCALE GENOMIC DNA]</scope>
    <source>
        <strain evidence="3">HL-2020</strain>
        <tissue evidence="3">Leaf</tissue>
    </source>
</reference>
<gene>
    <name evidence="3" type="ORF">IFM89_035843</name>
</gene>
<dbReference type="OrthoDB" id="1895122at2759"/>
<feature type="domain" description="MULE transposase" evidence="2">
    <location>
        <begin position="203"/>
        <end position="270"/>
    </location>
</feature>
<evidence type="ECO:0000259" key="2">
    <source>
        <dbReference type="Pfam" id="PF10551"/>
    </source>
</evidence>
<evidence type="ECO:0000256" key="1">
    <source>
        <dbReference type="SAM" id="MobiDB-lite"/>
    </source>
</evidence>
<dbReference type="PANTHER" id="PTHR31973:SF187">
    <property type="entry name" value="MUTATOR TRANSPOSASE MUDRA PROTEIN"/>
    <property type="match status" value="1"/>
</dbReference>
<keyword evidence="4" id="KW-1185">Reference proteome</keyword>
<dbReference type="InterPro" id="IPR018289">
    <property type="entry name" value="MULE_transposase_dom"/>
</dbReference>
<proteinExistence type="predicted"/>